<evidence type="ECO:0000313" key="2">
    <source>
        <dbReference type="Proteomes" id="UP000320055"/>
    </source>
</evidence>
<evidence type="ECO:0000313" key="1">
    <source>
        <dbReference type="EMBL" id="VEP18743.1"/>
    </source>
</evidence>
<dbReference type="OrthoDB" id="3478457at2"/>
<keyword evidence="2" id="KW-1185">Reference proteome</keyword>
<dbReference type="Proteomes" id="UP000320055">
    <property type="component" value="Unassembled WGS sequence"/>
</dbReference>
<gene>
    <name evidence="1" type="ORF">H1P_890013</name>
</gene>
<dbReference type="RefSeq" id="WP_144868234.1">
    <property type="nucleotide sequence ID" value="NZ_LR213847.1"/>
</dbReference>
<proteinExistence type="predicted"/>
<organism evidence="1 2">
    <name type="scientific">Hyella patelloides LEGE 07179</name>
    <dbReference type="NCBI Taxonomy" id="945734"/>
    <lineage>
        <taxon>Bacteria</taxon>
        <taxon>Bacillati</taxon>
        <taxon>Cyanobacteriota</taxon>
        <taxon>Cyanophyceae</taxon>
        <taxon>Pleurocapsales</taxon>
        <taxon>Hyellaceae</taxon>
        <taxon>Hyella</taxon>
    </lineage>
</organism>
<dbReference type="EMBL" id="CAACVJ010000697">
    <property type="protein sequence ID" value="VEP18743.1"/>
    <property type="molecule type" value="Genomic_DNA"/>
</dbReference>
<reference evidence="1 2" key="1">
    <citation type="submission" date="2019-01" db="EMBL/GenBank/DDBJ databases">
        <authorList>
            <person name="Brito A."/>
        </authorList>
    </citation>
    <scope>NUCLEOTIDE SEQUENCE [LARGE SCALE GENOMIC DNA]</scope>
    <source>
        <strain evidence="1">1</strain>
    </source>
</reference>
<dbReference type="AlphaFoldDB" id="A0A563W5D3"/>
<protein>
    <submittedName>
        <fullName evidence="1">Uncharacterized protein</fullName>
    </submittedName>
</protein>
<accession>A0A563W5D3</accession>
<sequence>MTIILTPVLELEPYTFKNPDREYPLSYSTEINEQFWRDCLIDSGITDLEPYQPGSWFVPLANIHNLIYLKTIINKKFEDNSRESIAEMDFSSLSGGCVFEYRDIIIFPNCCCDLGDIAEWEAATHCKNKEKETLWIGHPWLKYRSKEDLIEITQTAESGEPPQPEIFDIPRKELTIAVEQAKEEMTEFALKIIPIAREILPNNYNELIARLVWGNCNYQEKSDRH</sequence>
<name>A0A563W5D3_9CYAN</name>